<dbReference type="AlphaFoldDB" id="X6LL38"/>
<proteinExistence type="predicted"/>
<organism evidence="1 2">
    <name type="scientific">Reticulomyxa filosa</name>
    <dbReference type="NCBI Taxonomy" id="46433"/>
    <lineage>
        <taxon>Eukaryota</taxon>
        <taxon>Sar</taxon>
        <taxon>Rhizaria</taxon>
        <taxon>Retaria</taxon>
        <taxon>Foraminifera</taxon>
        <taxon>Monothalamids</taxon>
        <taxon>Reticulomyxidae</taxon>
        <taxon>Reticulomyxa</taxon>
    </lineage>
</organism>
<keyword evidence="2" id="KW-1185">Reference proteome</keyword>
<accession>X6LL38</accession>
<name>X6LL38_RETFI</name>
<sequence>MEVVAVIIEMNGKVIDVSLFGPSPVAVCSNNKTKDSSSKDLIQLKHLGSDESFIDCKQVVQSSVILCNKHSIEDCIFGCCASIEYLILDNKWYCVLFADTGVPLAMTLAQIACHPNSFYHMEKAMVTSTAINIIVKERENLSAIVVNVNVMLPLDNSSREL</sequence>
<protein>
    <submittedName>
        <fullName evidence="1">Uncharacterized protein</fullName>
    </submittedName>
</protein>
<evidence type="ECO:0000313" key="2">
    <source>
        <dbReference type="Proteomes" id="UP000023152"/>
    </source>
</evidence>
<dbReference type="EMBL" id="ASPP01038370">
    <property type="protein sequence ID" value="ETO01415.1"/>
    <property type="molecule type" value="Genomic_DNA"/>
</dbReference>
<gene>
    <name evidence="1" type="ORF">RFI_36025</name>
</gene>
<dbReference type="Proteomes" id="UP000023152">
    <property type="component" value="Unassembled WGS sequence"/>
</dbReference>
<comment type="caution">
    <text evidence="1">The sequence shown here is derived from an EMBL/GenBank/DDBJ whole genome shotgun (WGS) entry which is preliminary data.</text>
</comment>
<reference evidence="1 2" key="1">
    <citation type="journal article" date="2013" name="Curr. Biol.">
        <title>The Genome of the Foraminiferan Reticulomyxa filosa.</title>
        <authorList>
            <person name="Glockner G."/>
            <person name="Hulsmann N."/>
            <person name="Schleicher M."/>
            <person name="Noegel A.A."/>
            <person name="Eichinger L."/>
            <person name="Gallinger C."/>
            <person name="Pawlowski J."/>
            <person name="Sierra R."/>
            <person name="Euteneuer U."/>
            <person name="Pillet L."/>
            <person name="Moustafa A."/>
            <person name="Platzer M."/>
            <person name="Groth M."/>
            <person name="Szafranski K."/>
            <person name="Schliwa M."/>
        </authorList>
    </citation>
    <scope>NUCLEOTIDE SEQUENCE [LARGE SCALE GENOMIC DNA]</scope>
</reference>
<evidence type="ECO:0000313" key="1">
    <source>
        <dbReference type="EMBL" id="ETO01415.1"/>
    </source>
</evidence>